<dbReference type="Gene3D" id="2.60.120.260">
    <property type="entry name" value="Galactose-binding domain-like"/>
    <property type="match status" value="1"/>
</dbReference>
<reference evidence="7" key="2">
    <citation type="journal article" date="2021" name="PeerJ">
        <title>Extensive microbial diversity within the chicken gut microbiome revealed by metagenomics and culture.</title>
        <authorList>
            <person name="Gilroy R."/>
            <person name="Ravi A."/>
            <person name="Getino M."/>
            <person name="Pursley I."/>
            <person name="Horton D.L."/>
            <person name="Alikhan N.F."/>
            <person name="Baker D."/>
            <person name="Gharbi K."/>
            <person name="Hall N."/>
            <person name="Watson M."/>
            <person name="Adriaenssens E.M."/>
            <person name="Foster-Nyarko E."/>
            <person name="Jarju S."/>
            <person name="Secka A."/>
            <person name="Antonio M."/>
            <person name="Oren A."/>
            <person name="Chaudhuri R.R."/>
            <person name="La Ragione R."/>
            <person name="Hildebrand F."/>
            <person name="Pallen M.J."/>
        </authorList>
    </citation>
    <scope>NUCLEOTIDE SEQUENCE</scope>
    <source>
        <strain evidence="7">ChiW13-3771</strain>
    </source>
</reference>
<feature type="active site" description="Proton donor" evidence="4">
    <location>
        <position position="439"/>
    </location>
</feature>
<dbReference type="InterPro" id="IPR005087">
    <property type="entry name" value="CBM11"/>
</dbReference>
<dbReference type="GO" id="GO:0016985">
    <property type="term" value="F:mannan endo-1,4-beta-mannosidase activity"/>
    <property type="evidence" value="ECO:0007669"/>
    <property type="project" value="InterPro"/>
</dbReference>
<dbReference type="PANTHER" id="PTHR40079:SF4">
    <property type="entry name" value="GH26 DOMAIN-CONTAINING PROTEIN-RELATED"/>
    <property type="match status" value="1"/>
</dbReference>
<accession>A0A9D1JDU1</accession>
<keyword evidence="3 4" id="KW-0326">Glycosidase</keyword>
<dbReference type="Gene3D" id="2.60.120.430">
    <property type="entry name" value="Galactose-binding lectin"/>
    <property type="match status" value="1"/>
</dbReference>
<dbReference type="GO" id="GO:0006080">
    <property type="term" value="P:substituted mannan metabolic process"/>
    <property type="evidence" value="ECO:0007669"/>
    <property type="project" value="InterPro"/>
</dbReference>
<evidence type="ECO:0000256" key="1">
    <source>
        <dbReference type="ARBA" id="ARBA00007754"/>
    </source>
</evidence>
<evidence type="ECO:0000256" key="2">
    <source>
        <dbReference type="ARBA" id="ARBA00022801"/>
    </source>
</evidence>
<dbReference type="GO" id="GO:0030245">
    <property type="term" value="P:cellulose catabolic process"/>
    <property type="evidence" value="ECO:0007669"/>
    <property type="project" value="InterPro"/>
</dbReference>
<dbReference type="PROSITE" id="PS51764">
    <property type="entry name" value="GH26"/>
    <property type="match status" value="1"/>
</dbReference>
<dbReference type="SMART" id="SM00728">
    <property type="entry name" value="ChW"/>
    <property type="match status" value="6"/>
</dbReference>
<dbReference type="InterPro" id="IPR000805">
    <property type="entry name" value="Glyco_hydro_26"/>
</dbReference>
<proteinExistence type="inferred from homology"/>
<evidence type="ECO:0000313" key="8">
    <source>
        <dbReference type="Proteomes" id="UP000824201"/>
    </source>
</evidence>
<name>A0A9D1JDU1_9FIRM</name>
<evidence type="ECO:0000256" key="3">
    <source>
        <dbReference type="ARBA" id="ARBA00023295"/>
    </source>
</evidence>
<dbReference type="InterPro" id="IPR017853">
    <property type="entry name" value="GH"/>
</dbReference>
<dbReference type="Gene3D" id="3.20.20.80">
    <property type="entry name" value="Glycosidases"/>
    <property type="match status" value="1"/>
</dbReference>
<keyword evidence="2 4" id="KW-0378">Hydrolase</keyword>
<dbReference type="EMBL" id="DVHN01000134">
    <property type="protein sequence ID" value="HIR89369.1"/>
    <property type="molecule type" value="Genomic_DNA"/>
</dbReference>
<reference evidence="7" key="1">
    <citation type="submission" date="2020-10" db="EMBL/GenBank/DDBJ databases">
        <authorList>
            <person name="Gilroy R."/>
        </authorList>
    </citation>
    <scope>NUCLEOTIDE SEQUENCE</scope>
    <source>
        <strain evidence="7">ChiW13-3771</strain>
    </source>
</reference>
<dbReference type="InterPro" id="IPR008979">
    <property type="entry name" value="Galactose-bd-like_sf"/>
</dbReference>
<keyword evidence="5" id="KW-0732">Signal</keyword>
<dbReference type="InterPro" id="IPR006637">
    <property type="entry name" value="ChW"/>
</dbReference>
<gene>
    <name evidence="7" type="ORF">IAC96_10490</name>
</gene>
<dbReference type="Pfam" id="PF03425">
    <property type="entry name" value="CBM_11"/>
    <property type="match status" value="1"/>
</dbReference>
<feature type="domain" description="GH26" evidence="6">
    <location>
        <begin position="259"/>
        <end position="636"/>
    </location>
</feature>
<protein>
    <recommendedName>
        <fullName evidence="6">GH26 domain-containing protein</fullName>
    </recommendedName>
</protein>
<dbReference type="InterPro" id="IPR022790">
    <property type="entry name" value="GH26_dom"/>
</dbReference>
<evidence type="ECO:0000259" key="6">
    <source>
        <dbReference type="PROSITE" id="PS51764"/>
    </source>
</evidence>
<dbReference type="AlphaFoldDB" id="A0A9D1JDU1"/>
<dbReference type="SUPFAM" id="SSF49785">
    <property type="entry name" value="Galactose-binding domain-like"/>
    <property type="match status" value="2"/>
</dbReference>
<dbReference type="Proteomes" id="UP000824201">
    <property type="component" value="Unassembled WGS sequence"/>
</dbReference>
<feature type="signal peptide" evidence="5">
    <location>
        <begin position="1"/>
        <end position="29"/>
    </location>
</feature>
<dbReference type="GO" id="GO:0008810">
    <property type="term" value="F:cellulase activity"/>
    <property type="evidence" value="ECO:0007669"/>
    <property type="project" value="InterPro"/>
</dbReference>
<evidence type="ECO:0000256" key="4">
    <source>
        <dbReference type="PROSITE-ProRule" id="PRU01100"/>
    </source>
</evidence>
<dbReference type="PANTHER" id="PTHR40079">
    <property type="entry name" value="MANNAN ENDO-1,4-BETA-MANNOSIDASE E-RELATED"/>
    <property type="match status" value="1"/>
</dbReference>
<feature type="active site" description="Nucleophile" evidence="4">
    <location>
        <position position="550"/>
    </location>
</feature>
<sequence length="1242" mass="138171">MKKRFFKKVTAMLLGIPLCISMATSGNFAQASSDSSVMSVDTTGSERVWDFEDGTQNWVYDDSWSGGSYNGGGECSYDPEKGMLKVSVDFSNDVSNGWSQTGISFSEEGGIDYSQFTTLTFDLYYDSSAYTTGQLTIKAASDNVFQEQMCGINQAETEDVDGTLKKASFTFQCDPTNAQTERPQKLLFLIVGNSTDYKGDLWFDNIRLSKPEVEDIFVDATVKAETNTELTGTSTQLNVNGTAYDYANEVQLVDSNADASTVAVYQYLKAVGESGSTLYGHMEDTVLKAGTSALSYSDTKDLTGSISAIVGLDCGNLFDGFADKYNSRHPEEEPIPNTTEGNIKAAALLSNEDIAQGAIMTLSAHMPNFAYSEEKETTSDKTYDQYDFLKADSYNLTGDCMNQILPGGQYHDRYNAYLDMVAEYVKQVNGPILFRPLHENTGSWFWWGKAFCDAETYKSVFKYTVEYLRDEKEVHNLIYVYGPGSEASSLEEYNERYPGDEYVDMVGFDTYDSNPVTDEEGYNFQKNFENVVKLVDTFAKQHNKLFAVTETGITSDEGGLPDTGNKRKEWFTEILDIVTKEEYNCSYFMIWSNYSKTGSYYTPFVDSVKEDGTLHGHEMMDEFIRFYNNEKSIFANDQKEILTSQNIQPPVQKTWDNVSGYITAPISGSRVLDETIISGRMNKEGMEASFAVVGEGKELRLPTTVDGKIAQAVLTKEDLQKLGETANGKVILYAGETKLQEISVMFNIEQEEKDYRLVDDFESYYGLDNLLNGSWAVNKDSGCDLTLSLTQDMSYNGTYALKFDYTETSTGWAGATIKNEADWSDCNALQFWVVPDGKNQKTVIQINTLDGGSYEAYLNNYEGYTSTTEPLLVTIPFSEFVDKGDRGVLTSEAAAYISNFGLWLNAIPGSDAIDDQNKVSGTLYYDAIQAVYTNSTEPIFEPATKPEELPLQVSYRTHVQNDGWQDFVSNGEMSGTKGRSLRLEGIEIRLDNNTIGGSVEYRTHVQNEGWQDYVADGAMSGTKGKSLRLEAIQVRLTGEMAEKYDIYYRTHIQDKGWLGWAVNDGKSGSAGLSKRLEAIEIRLVEKGGAAPGSTDNAYLTNKKEANPTISYRTHVQNDGWQDYVAGGEMSGTKGRSLRLEAIQIKVNGDGLSGGVEYSTHVQNEGWQAYVSDDAMSGTKGKSLRLEAIKIRLTGELAQKYSVEYRTHVQNEGWQNWVKDNAVSGTTGKNLRLEAIEIRLVKK</sequence>
<dbReference type="PRINTS" id="PR00739">
    <property type="entry name" value="GLHYDRLASE26"/>
</dbReference>
<feature type="chain" id="PRO_5038669598" description="GH26 domain-containing protein" evidence="5">
    <location>
        <begin position="30"/>
        <end position="1242"/>
    </location>
</feature>
<evidence type="ECO:0000313" key="7">
    <source>
        <dbReference type="EMBL" id="HIR89369.1"/>
    </source>
</evidence>
<comment type="caution">
    <text evidence="7">The sequence shown here is derived from an EMBL/GenBank/DDBJ whole genome shotgun (WGS) entry which is preliminary data.</text>
</comment>
<dbReference type="SUPFAM" id="SSF51445">
    <property type="entry name" value="(Trans)glycosidases"/>
    <property type="match status" value="1"/>
</dbReference>
<evidence type="ECO:0000256" key="5">
    <source>
        <dbReference type="SAM" id="SignalP"/>
    </source>
</evidence>
<dbReference type="Pfam" id="PF02156">
    <property type="entry name" value="Glyco_hydro_26"/>
    <property type="match status" value="1"/>
</dbReference>
<comment type="similarity">
    <text evidence="1 4">Belongs to the glycosyl hydrolase 26 family.</text>
</comment>
<dbReference type="Pfam" id="PF07538">
    <property type="entry name" value="ChW"/>
    <property type="match status" value="6"/>
</dbReference>
<organism evidence="7 8">
    <name type="scientific">Candidatus Fimimorpha faecalis</name>
    <dbReference type="NCBI Taxonomy" id="2840824"/>
    <lineage>
        <taxon>Bacteria</taxon>
        <taxon>Bacillati</taxon>
        <taxon>Bacillota</taxon>
        <taxon>Clostridia</taxon>
        <taxon>Eubacteriales</taxon>
        <taxon>Candidatus Fimimorpha</taxon>
    </lineage>
</organism>